<name>A0A7Y9ZC73_9MICO</name>
<feature type="transmembrane region" description="Helical" evidence="10">
    <location>
        <begin position="48"/>
        <end position="70"/>
    </location>
</feature>
<evidence type="ECO:0000256" key="4">
    <source>
        <dbReference type="ARBA" id="ARBA00022989"/>
    </source>
</evidence>
<gene>
    <name evidence="10" type="primary">fluC</name>
    <name evidence="10" type="synonym">crcB</name>
    <name evidence="11" type="ORF">BKA03_002861</name>
</gene>
<feature type="binding site" evidence="10">
    <location>
        <position position="95"/>
    </location>
    <ligand>
        <name>Na(+)</name>
        <dbReference type="ChEBI" id="CHEBI:29101"/>
        <note>structural</note>
    </ligand>
</feature>
<evidence type="ECO:0000256" key="3">
    <source>
        <dbReference type="ARBA" id="ARBA00022692"/>
    </source>
</evidence>
<comment type="activity regulation">
    <text evidence="10">Na(+) is not transported, but it plays an essential structural role and its presence is essential for fluoride channel function.</text>
</comment>
<dbReference type="GO" id="GO:0062054">
    <property type="term" value="F:fluoride channel activity"/>
    <property type="evidence" value="ECO:0007669"/>
    <property type="project" value="UniProtKB-UniRule"/>
</dbReference>
<sequence>MSDHATVPRRAPYLQPQLLAFVMLGGAAGATARWQVSAAFASKPEHWPWATFAINIVGSLLLGLLLETTLRSGPDAGWRRGIRVGVGTGFLGGFTTYSTFIVETDRLVSTGHLWVGAAYAAVSIIVGVVAAMAGIALARTLRQPRPKAGSAR</sequence>
<keyword evidence="2 10" id="KW-1003">Cell membrane</keyword>
<comment type="caution">
    <text evidence="11">The sequence shown here is derived from an EMBL/GenBank/DDBJ whole genome shotgun (WGS) entry which is preliminary data.</text>
</comment>
<keyword evidence="5 10" id="KW-0472">Membrane</keyword>
<feature type="transmembrane region" description="Helical" evidence="10">
    <location>
        <begin position="114"/>
        <end position="138"/>
    </location>
</feature>
<dbReference type="RefSeq" id="WP_238579421.1">
    <property type="nucleotide sequence ID" value="NZ_BBRC01000006.1"/>
</dbReference>
<dbReference type="PANTHER" id="PTHR28259">
    <property type="entry name" value="FLUORIDE EXPORT PROTEIN 1-RELATED"/>
    <property type="match status" value="1"/>
</dbReference>
<evidence type="ECO:0000256" key="5">
    <source>
        <dbReference type="ARBA" id="ARBA00023136"/>
    </source>
</evidence>
<keyword evidence="10" id="KW-0406">Ion transport</keyword>
<evidence type="ECO:0000256" key="6">
    <source>
        <dbReference type="ARBA" id="ARBA00023303"/>
    </source>
</evidence>
<proteinExistence type="inferred from homology"/>
<evidence type="ECO:0000256" key="10">
    <source>
        <dbReference type="HAMAP-Rule" id="MF_00454"/>
    </source>
</evidence>
<protein>
    <recommendedName>
        <fullName evidence="10">Fluoride-specific ion channel FluC</fullName>
    </recommendedName>
</protein>
<comment type="subcellular location">
    <subcellularLocation>
        <location evidence="1 10">Cell membrane</location>
        <topology evidence="1 10">Multi-pass membrane protein</topology>
    </subcellularLocation>
</comment>
<evidence type="ECO:0000256" key="2">
    <source>
        <dbReference type="ARBA" id="ARBA00022475"/>
    </source>
</evidence>
<comment type="function">
    <text evidence="9 10">Fluoride-specific ion channel. Important for reducing fluoride concentration in the cell, thus reducing its toxicity.</text>
</comment>
<dbReference type="HAMAP" id="MF_00454">
    <property type="entry name" value="FluC"/>
    <property type="match status" value="1"/>
</dbReference>
<evidence type="ECO:0000313" key="12">
    <source>
        <dbReference type="Proteomes" id="UP000547973"/>
    </source>
</evidence>
<dbReference type="Pfam" id="PF02537">
    <property type="entry name" value="CRCB"/>
    <property type="match status" value="1"/>
</dbReference>
<keyword evidence="4 10" id="KW-1133">Transmembrane helix</keyword>
<dbReference type="GO" id="GO:0140114">
    <property type="term" value="P:cellular detoxification of fluoride"/>
    <property type="evidence" value="ECO:0007669"/>
    <property type="project" value="UniProtKB-UniRule"/>
</dbReference>
<keyword evidence="12" id="KW-1185">Reference proteome</keyword>
<dbReference type="PANTHER" id="PTHR28259:SF1">
    <property type="entry name" value="FLUORIDE EXPORT PROTEIN 1-RELATED"/>
    <property type="match status" value="1"/>
</dbReference>
<dbReference type="AlphaFoldDB" id="A0A7Y9ZC73"/>
<evidence type="ECO:0000256" key="1">
    <source>
        <dbReference type="ARBA" id="ARBA00004651"/>
    </source>
</evidence>
<evidence type="ECO:0000256" key="9">
    <source>
        <dbReference type="ARBA" id="ARBA00049940"/>
    </source>
</evidence>
<organism evidence="11 12">
    <name type="scientific">Demequina lutea</name>
    <dbReference type="NCBI Taxonomy" id="431489"/>
    <lineage>
        <taxon>Bacteria</taxon>
        <taxon>Bacillati</taxon>
        <taxon>Actinomycetota</taxon>
        <taxon>Actinomycetes</taxon>
        <taxon>Micrococcales</taxon>
        <taxon>Demequinaceae</taxon>
        <taxon>Demequina</taxon>
    </lineage>
</organism>
<keyword evidence="3 10" id="KW-0812">Transmembrane</keyword>
<feature type="transmembrane region" description="Helical" evidence="10">
    <location>
        <begin position="18"/>
        <end position="36"/>
    </location>
</feature>
<dbReference type="GO" id="GO:0046872">
    <property type="term" value="F:metal ion binding"/>
    <property type="evidence" value="ECO:0007669"/>
    <property type="project" value="UniProtKB-KW"/>
</dbReference>
<feature type="binding site" evidence="10">
    <location>
        <position position="92"/>
    </location>
    <ligand>
        <name>Na(+)</name>
        <dbReference type="ChEBI" id="CHEBI:29101"/>
        <note>structural</note>
    </ligand>
</feature>
<keyword evidence="6 10" id="KW-0407">Ion channel</keyword>
<evidence type="ECO:0000313" key="11">
    <source>
        <dbReference type="EMBL" id="NYI42742.1"/>
    </source>
</evidence>
<comment type="catalytic activity">
    <reaction evidence="8">
        <text>fluoride(in) = fluoride(out)</text>
        <dbReference type="Rhea" id="RHEA:76159"/>
        <dbReference type="ChEBI" id="CHEBI:17051"/>
    </reaction>
    <physiologicalReaction direction="left-to-right" evidence="8">
        <dbReference type="Rhea" id="RHEA:76160"/>
    </physiologicalReaction>
</comment>
<feature type="transmembrane region" description="Helical" evidence="10">
    <location>
        <begin position="82"/>
        <end position="102"/>
    </location>
</feature>
<evidence type="ECO:0000256" key="8">
    <source>
        <dbReference type="ARBA" id="ARBA00035585"/>
    </source>
</evidence>
<keyword evidence="10" id="KW-0915">Sodium</keyword>
<dbReference type="GO" id="GO:0005886">
    <property type="term" value="C:plasma membrane"/>
    <property type="evidence" value="ECO:0007669"/>
    <property type="project" value="UniProtKB-SubCell"/>
</dbReference>
<comment type="similarity">
    <text evidence="7 10">Belongs to the fluoride channel Fluc/FEX (TC 1.A.43) family.</text>
</comment>
<accession>A0A7Y9ZC73</accession>
<keyword evidence="10" id="KW-0813">Transport</keyword>
<evidence type="ECO:0000256" key="7">
    <source>
        <dbReference type="ARBA" id="ARBA00035120"/>
    </source>
</evidence>
<keyword evidence="10" id="KW-0479">Metal-binding</keyword>
<dbReference type="EMBL" id="JACBZO010000001">
    <property type="protein sequence ID" value="NYI42742.1"/>
    <property type="molecule type" value="Genomic_DNA"/>
</dbReference>
<dbReference type="Proteomes" id="UP000547973">
    <property type="component" value="Unassembled WGS sequence"/>
</dbReference>
<dbReference type="InterPro" id="IPR003691">
    <property type="entry name" value="FluC"/>
</dbReference>
<reference evidence="11 12" key="1">
    <citation type="submission" date="2020-07" db="EMBL/GenBank/DDBJ databases">
        <title>Sequencing the genomes of 1000 actinobacteria strains.</title>
        <authorList>
            <person name="Klenk H.-P."/>
        </authorList>
    </citation>
    <scope>NUCLEOTIDE SEQUENCE [LARGE SCALE GENOMIC DNA]</scope>
    <source>
        <strain evidence="11 12">DSM 19970</strain>
    </source>
</reference>